<accession>A0ABR6MPE4</accession>
<sequence length="51" mass="5338">MALEAARVITSAARTLPGIRAGGRSGRAQVDTTLSGRTRHLPFTVERAGTC</sequence>
<evidence type="ECO:0000313" key="2">
    <source>
        <dbReference type="Proteomes" id="UP000536909"/>
    </source>
</evidence>
<reference evidence="1 2" key="1">
    <citation type="submission" date="2020-08" db="EMBL/GenBank/DDBJ databases">
        <title>Genomic Encyclopedia of Type Strains, Phase IV (KMG-IV): sequencing the most valuable type-strain genomes for metagenomic binning, comparative biology and taxonomic classification.</title>
        <authorList>
            <person name="Goeker M."/>
        </authorList>
    </citation>
    <scope>NUCLEOTIDE SEQUENCE [LARGE SCALE GENOMIC DNA]</scope>
    <source>
        <strain evidence="1 2">DSM 105434</strain>
    </source>
</reference>
<gene>
    <name evidence="1" type="ORF">HNQ10_000634</name>
</gene>
<dbReference type="RefSeq" id="WP_164973342.1">
    <property type="nucleotide sequence ID" value="NZ_BSUI01000040.1"/>
</dbReference>
<protein>
    <submittedName>
        <fullName evidence="1">Uncharacterized protein</fullName>
    </submittedName>
</protein>
<keyword evidence="2" id="KW-1185">Reference proteome</keyword>
<evidence type="ECO:0000313" key="1">
    <source>
        <dbReference type="EMBL" id="MBB5293821.1"/>
    </source>
</evidence>
<comment type="caution">
    <text evidence="1">The sequence shown here is derived from an EMBL/GenBank/DDBJ whole genome shotgun (WGS) entry which is preliminary data.</text>
</comment>
<name>A0ABR6MPE4_9DEIO</name>
<proteinExistence type="predicted"/>
<organism evidence="1 2">
    <name type="scientific">Deinococcus metallilatus</name>
    <dbReference type="NCBI Taxonomy" id="1211322"/>
    <lineage>
        <taxon>Bacteria</taxon>
        <taxon>Thermotogati</taxon>
        <taxon>Deinococcota</taxon>
        <taxon>Deinococci</taxon>
        <taxon>Deinococcales</taxon>
        <taxon>Deinococcaceae</taxon>
        <taxon>Deinococcus</taxon>
    </lineage>
</organism>
<dbReference type="Proteomes" id="UP000536909">
    <property type="component" value="Unassembled WGS sequence"/>
</dbReference>
<dbReference type="EMBL" id="JACHFV010000002">
    <property type="protein sequence ID" value="MBB5293821.1"/>
    <property type="molecule type" value="Genomic_DNA"/>
</dbReference>